<dbReference type="RefSeq" id="XP_028489205.1">
    <property type="nucleotide sequence ID" value="XM_028629505.1"/>
</dbReference>
<dbReference type="GeneID" id="39598782"/>
<keyword evidence="1" id="KW-0732">Signal</keyword>
<name>A0A443I626_BYSSP</name>
<dbReference type="GO" id="GO:0016829">
    <property type="term" value="F:lyase activity"/>
    <property type="evidence" value="ECO:0007669"/>
    <property type="project" value="UniProtKB-KW"/>
</dbReference>
<evidence type="ECO:0000259" key="2">
    <source>
        <dbReference type="Pfam" id="PF08787"/>
    </source>
</evidence>
<organism evidence="3 4">
    <name type="scientific">Byssochlamys spectabilis</name>
    <name type="common">Paecilomyces variotii</name>
    <dbReference type="NCBI Taxonomy" id="264951"/>
    <lineage>
        <taxon>Eukaryota</taxon>
        <taxon>Fungi</taxon>
        <taxon>Dikarya</taxon>
        <taxon>Ascomycota</taxon>
        <taxon>Pezizomycotina</taxon>
        <taxon>Eurotiomycetes</taxon>
        <taxon>Eurotiomycetidae</taxon>
        <taxon>Eurotiales</taxon>
        <taxon>Thermoascaceae</taxon>
        <taxon>Paecilomyces</taxon>
    </lineage>
</organism>
<keyword evidence="4" id="KW-1185">Reference proteome</keyword>
<dbReference type="Gene3D" id="2.60.120.200">
    <property type="match status" value="1"/>
</dbReference>
<accession>A0A443I626</accession>
<keyword evidence="3" id="KW-0456">Lyase</keyword>
<dbReference type="SUPFAM" id="SSF49899">
    <property type="entry name" value="Concanavalin A-like lectins/glucanases"/>
    <property type="match status" value="1"/>
</dbReference>
<dbReference type="EMBL" id="RCNU01000001">
    <property type="protein sequence ID" value="RWQ99560.1"/>
    <property type="molecule type" value="Genomic_DNA"/>
</dbReference>
<feature type="signal peptide" evidence="1">
    <location>
        <begin position="1"/>
        <end position="17"/>
    </location>
</feature>
<comment type="caution">
    <text evidence="3">The sequence shown here is derived from an EMBL/GenBank/DDBJ whole genome shotgun (WGS) entry which is preliminary data.</text>
</comment>
<dbReference type="InterPro" id="IPR013320">
    <property type="entry name" value="ConA-like_dom_sf"/>
</dbReference>
<evidence type="ECO:0000256" key="1">
    <source>
        <dbReference type="SAM" id="SignalP"/>
    </source>
</evidence>
<protein>
    <submittedName>
        <fullName evidence="3">Polysaccharide lyase family 7 protein</fullName>
    </submittedName>
</protein>
<feature type="chain" id="PRO_5019357170" evidence="1">
    <location>
        <begin position="18"/>
        <end position="247"/>
    </location>
</feature>
<dbReference type="AlphaFoldDB" id="A0A443I626"/>
<feature type="domain" description="Alginate lyase 2" evidence="2">
    <location>
        <begin position="28"/>
        <end position="247"/>
    </location>
</feature>
<evidence type="ECO:0000313" key="3">
    <source>
        <dbReference type="EMBL" id="RWQ99560.1"/>
    </source>
</evidence>
<dbReference type="InterPro" id="IPR014895">
    <property type="entry name" value="Alginate_lyase_2"/>
</dbReference>
<proteinExistence type="predicted"/>
<reference evidence="3 4" key="1">
    <citation type="journal article" date="2018" name="Front. Microbiol.">
        <title>Genomic and genetic insights into a cosmopolitan fungus, Paecilomyces variotii (Eurotiales).</title>
        <authorList>
            <person name="Urquhart A.S."/>
            <person name="Mondo S.J."/>
            <person name="Makela M.R."/>
            <person name="Hane J.K."/>
            <person name="Wiebenga A."/>
            <person name="He G."/>
            <person name="Mihaltcheva S."/>
            <person name="Pangilinan J."/>
            <person name="Lipzen A."/>
            <person name="Barry K."/>
            <person name="de Vries R.P."/>
            <person name="Grigoriev I.V."/>
            <person name="Idnurm A."/>
        </authorList>
    </citation>
    <scope>NUCLEOTIDE SEQUENCE [LARGE SCALE GENOMIC DNA]</scope>
    <source>
        <strain evidence="3 4">CBS 101075</strain>
    </source>
</reference>
<evidence type="ECO:0000313" key="4">
    <source>
        <dbReference type="Proteomes" id="UP000283841"/>
    </source>
</evidence>
<gene>
    <name evidence="3" type="ORF">C8Q69DRAFT_451615</name>
</gene>
<dbReference type="VEuPathDB" id="FungiDB:C8Q69DRAFT_451615"/>
<dbReference type="Pfam" id="PF08787">
    <property type="entry name" value="Alginate_lyase2"/>
    <property type="match status" value="1"/>
</dbReference>
<dbReference type="Proteomes" id="UP000283841">
    <property type="component" value="Unassembled WGS sequence"/>
</dbReference>
<sequence length="247" mass="26156">MSSTAILTLLFSTAVVALNPSCAPGGNFDLSKWNLQLPIGSVGSPTTISSSALEGCNGYQDPGHQYFFTESGDGALVMKVPGSPSSSGCVTTPNSQHCRTELREISPSSWDPNAATNRLSATLKVTQADDSSHGTVIGQIHIDDSISSKPVCELFYNSNGDISIGVEQTRSGGNEVVTYVDNVPVDTTFSYEIQYESNVLSVSINGGAAKTFSTYSLDAPKSYFKVGNYNQGDSPSDVHFFAISTQH</sequence>